<feature type="domain" description="Ams2/SPT21 N-terminal" evidence="2">
    <location>
        <begin position="8"/>
        <end position="147"/>
    </location>
</feature>
<feature type="region of interest" description="Disordered" evidence="1">
    <location>
        <begin position="227"/>
        <end position="254"/>
    </location>
</feature>
<evidence type="ECO:0000313" key="4">
    <source>
        <dbReference type="Proteomes" id="UP000799766"/>
    </source>
</evidence>
<feature type="compositionally biased region" description="Low complexity" evidence="1">
    <location>
        <begin position="398"/>
        <end position="418"/>
    </location>
</feature>
<feature type="compositionally biased region" description="Basic and acidic residues" evidence="1">
    <location>
        <begin position="1246"/>
        <end position="1258"/>
    </location>
</feature>
<feature type="compositionally biased region" description="Polar residues" evidence="1">
    <location>
        <begin position="1045"/>
        <end position="1061"/>
    </location>
</feature>
<dbReference type="EMBL" id="MU001670">
    <property type="protein sequence ID" value="KAF2462169.1"/>
    <property type="molecule type" value="Genomic_DNA"/>
</dbReference>
<feature type="region of interest" description="Disordered" evidence="1">
    <location>
        <begin position="286"/>
        <end position="792"/>
    </location>
</feature>
<dbReference type="Gene3D" id="3.30.50.10">
    <property type="entry name" value="Erythroid Transcription Factor GATA-1, subunit A"/>
    <property type="match status" value="1"/>
</dbReference>
<feature type="compositionally biased region" description="Basic and acidic residues" evidence="1">
    <location>
        <begin position="1075"/>
        <end position="1084"/>
    </location>
</feature>
<feature type="compositionally biased region" description="Polar residues" evidence="1">
    <location>
        <begin position="624"/>
        <end position="652"/>
    </location>
</feature>
<feature type="region of interest" description="Disordered" evidence="1">
    <location>
        <begin position="1045"/>
        <end position="1202"/>
    </location>
</feature>
<feature type="compositionally biased region" description="Pro residues" evidence="1">
    <location>
        <begin position="667"/>
        <end position="681"/>
    </location>
</feature>
<proteinExistence type="predicted"/>
<reference evidence="3" key="1">
    <citation type="journal article" date="2020" name="Stud. Mycol.">
        <title>101 Dothideomycetes genomes: a test case for predicting lifestyles and emergence of pathogens.</title>
        <authorList>
            <person name="Haridas S."/>
            <person name="Albert R."/>
            <person name="Binder M."/>
            <person name="Bloem J."/>
            <person name="Labutti K."/>
            <person name="Salamov A."/>
            <person name="Andreopoulos B."/>
            <person name="Baker S."/>
            <person name="Barry K."/>
            <person name="Bills G."/>
            <person name="Bluhm B."/>
            <person name="Cannon C."/>
            <person name="Castanera R."/>
            <person name="Culley D."/>
            <person name="Daum C."/>
            <person name="Ezra D."/>
            <person name="Gonzalez J."/>
            <person name="Henrissat B."/>
            <person name="Kuo A."/>
            <person name="Liang C."/>
            <person name="Lipzen A."/>
            <person name="Lutzoni F."/>
            <person name="Magnuson J."/>
            <person name="Mondo S."/>
            <person name="Nolan M."/>
            <person name="Ohm R."/>
            <person name="Pangilinan J."/>
            <person name="Park H.-J."/>
            <person name="Ramirez L."/>
            <person name="Alfaro M."/>
            <person name="Sun H."/>
            <person name="Tritt A."/>
            <person name="Yoshinaga Y."/>
            <person name="Zwiers L.-H."/>
            <person name="Turgeon B."/>
            <person name="Goodwin S."/>
            <person name="Spatafora J."/>
            <person name="Crous P."/>
            <person name="Grigoriev I."/>
        </authorList>
    </citation>
    <scope>NUCLEOTIDE SEQUENCE</scope>
    <source>
        <strain evidence="3">ATCC 16933</strain>
    </source>
</reference>
<dbReference type="GO" id="GO:0000183">
    <property type="term" value="P:rDNA heterochromatin formation"/>
    <property type="evidence" value="ECO:0007669"/>
    <property type="project" value="TreeGrafter"/>
</dbReference>
<feature type="region of interest" description="Disordered" evidence="1">
    <location>
        <begin position="1236"/>
        <end position="1273"/>
    </location>
</feature>
<evidence type="ECO:0000256" key="1">
    <source>
        <dbReference type="SAM" id="MobiDB-lite"/>
    </source>
</evidence>
<evidence type="ECO:0000313" key="3">
    <source>
        <dbReference type="EMBL" id="KAF2462169.1"/>
    </source>
</evidence>
<dbReference type="GO" id="GO:0006357">
    <property type="term" value="P:regulation of transcription by RNA polymerase II"/>
    <property type="evidence" value="ECO:0007669"/>
    <property type="project" value="TreeGrafter"/>
</dbReference>
<feature type="compositionally biased region" description="Low complexity" evidence="1">
    <location>
        <begin position="572"/>
        <end position="586"/>
    </location>
</feature>
<feature type="compositionally biased region" description="Low complexity" evidence="1">
    <location>
        <begin position="719"/>
        <end position="731"/>
    </location>
</feature>
<evidence type="ECO:0000259" key="2">
    <source>
        <dbReference type="Pfam" id="PF25823"/>
    </source>
</evidence>
<dbReference type="InterPro" id="IPR042403">
    <property type="entry name" value="Spt21/Ams2"/>
</dbReference>
<keyword evidence="4" id="KW-1185">Reference proteome</keyword>
<feature type="compositionally biased region" description="Basic residues" evidence="1">
    <location>
        <begin position="911"/>
        <end position="924"/>
    </location>
</feature>
<accession>A0A6A6PEL4</accession>
<feature type="compositionally biased region" description="Polar residues" evidence="1">
    <location>
        <begin position="293"/>
        <end position="313"/>
    </location>
</feature>
<dbReference type="OrthoDB" id="3199820at2759"/>
<feature type="region of interest" description="Disordered" evidence="1">
    <location>
        <begin position="905"/>
        <end position="1012"/>
    </location>
</feature>
<dbReference type="Pfam" id="PF25823">
    <property type="entry name" value="Ams2-SPT21_N"/>
    <property type="match status" value="1"/>
</dbReference>
<dbReference type="InterPro" id="IPR057725">
    <property type="entry name" value="Ams2-SPT21_N"/>
</dbReference>
<dbReference type="PANTHER" id="PTHR39147">
    <property type="entry name" value="PROTEIN SPT21"/>
    <property type="match status" value="1"/>
</dbReference>
<dbReference type="GO" id="GO:0030466">
    <property type="term" value="P:silent mating-type cassette heterochromatin formation"/>
    <property type="evidence" value="ECO:0007669"/>
    <property type="project" value="TreeGrafter"/>
</dbReference>
<feature type="compositionally biased region" description="Polar residues" evidence="1">
    <location>
        <begin position="1086"/>
        <end position="1095"/>
    </location>
</feature>
<dbReference type="GO" id="GO:0008270">
    <property type="term" value="F:zinc ion binding"/>
    <property type="evidence" value="ECO:0007669"/>
    <property type="project" value="InterPro"/>
</dbReference>
<dbReference type="AlphaFoldDB" id="A0A6A6PEL4"/>
<protein>
    <recommendedName>
        <fullName evidence="2">Ams2/SPT21 N-terminal domain-containing protein</fullName>
    </recommendedName>
</protein>
<organism evidence="3 4">
    <name type="scientific">Lineolata rhizophorae</name>
    <dbReference type="NCBI Taxonomy" id="578093"/>
    <lineage>
        <taxon>Eukaryota</taxon>
        <taxon>Fungi</taxon>
        <taxon>Dikarya</taxon>
        <taxon>Ascomycota</taxon>
        <taxon>Pezizomycotina</taxon>
        <taxon>Dothideomycetes</taxon>
        <taxon>Dothideomycetes incertae sedis</taxon>
        <taxon>Lineolatales</taxon>
        <taxon>Lineolataceae</taxon>
        <taxon>Lineolata</taxon>
    </lineage>
</organism>
<sequence>MAEASDIPRRQMRVKVLYTFDDESKTVCLARLPTPINVPVVTLDEGTQIGVVELRTCIDTIVGASPEIIAKLGQDFTVYAYDFSEYETPLVGQGMLSWVLASASSTPNAPANQSKTMITGKVTKNVLGLFNNGVRETLEVKLKLVPVPHFLQSEYVESIEKYRSLSRSLPEGFDHSAWSNFLKENPNLDLLTNPDGTIGASEPHPEGQMGGADLLHDMLAQSATPPYLDQAMPFGRDDGGYMSSGDISAHGPLEDTEYMSPIETSVRGSLPASPTFSVRSGVPFQQAPLNDISRPNSRQSIHSQRPSGLQRSASIGDVSGSISEREDDGPSRKRAKITQTDWRGKSVFGANKEPLRITASTAASIRGHRPIPGQASEGGNSLEPPPRAPTPRPDEVNLPRVRSARPLPSSLRRNSSNSEYVSPYNGDQHDMLRTESANDWADDEQGQSANGSPEEFPSSPPEMQPSTSIIPPSSPRLPAFGPLPSDSGFASDMVFDHDTVNSTAPGPFAEPTSSNAINDSFDADNYQRPRSRTKKRSSIPQTNVWTEVVPGPPELLPTKTNIIPKQEHPMKKAAAARRAAANAANAEKAEKAEKSKKKKEKEGKAAKPSIVEKAPPVPIPRLLRQSSPFRELTPAQSSEQGQRDVPSSMTITSPAEASAPMAEPFNAPSPAPGPTNAPTPVPETSKAPTPAEAFKESTPMAESAKESTPGAEQGKELIATTEPAKLAAKAKAAAKRPSKKTTESKPKGPASDARTPGDTSQDVMSDDPNGKPSDENGPNPSKPKSGSGIKRRLLIEERLKDSILRGEMPPYCGNCGAVSTPTWRKVYVKHFQGSPEHLQLPDEKTGIVHYEVTRTDDEGSAVEYRAFKKVAGVLEDGPEAFVVMLLCNPCGLWFNNKTEMRPFEQWDKSKMEKKKGRPKKKKKAITSTDAVEPSSAFASDPILPTDAPESSEVSEPANDGVLVKPQPSDPSTALQDNSQERNNEFAVSSTEELPHVAGVELPPETNNSTNGWDDVEAIAALKHALESSPASKYLQSSPAGKYLQSLQGPINVDKTNLTPRPTNRVLFPSSTPRSTEGDISKDMEQSPFQSGSSKGNKVPSPKQPPVEPPVFATSKSSSNSKEGTAGGDTGGADAEGDDFAHLFESPYGTHTTPRASREFMEQLKTPTPVKSCNRDHGSCTGNELLTPQRQSTATLNTESPELTPFGKMLRDLISDGKIDLSPSTFGMDFSQGIPEEFDGDVMMGENGEKQQGEQKEEELGGTTEACEGWNELN</sequence>
<feature type="compositionally biased region" description="Polar residues" evidence="1">
    <location>
        <begin position="1179"/>
        <end position="1200"/>
    </location>
</feature>
<dbReference type="Proteomes" id="UP000799766">
    <property type="component" value="Unassembled WGS sequence"/>
</dbReference>
<dbReference type="InterPro" id="IPR013088">
    <property type="entry name" value="Znf_NHR/GATA"/>
</dbReference>
<dbReference type="PANTHER" id="PTHR39147:SF1">
    <property type="entry name" value="PROTEIN SPT21"/>
    <property type="match status" value="1"/>
</dbReference>
<dbReference type="SUPFAM" id="SSF57716">
    <property type="entry name" value="Glucocorticoid receptor-like (DNA-binding domain)"/>
    <property type="match status" value="1"/>
</dbReference>
<gene>
    <name evidence="3" type="ORF">BDY21DRAFT_330630</name>
</gene>
<feature type="compositionally biased region" description="Low complexity" evidence="1">
    <location>
        <begin position="653"/>
        <end position="664"/>
    </location>
</feature>
<name>A0A6A6PEL4_9PEZI</name>